<name>U2K988_9FIRM</name>
<evidence type="ECO:0000256" key="3">
    <source>
        <dbReference type="ARBA" id="ARBA00064542"/>
    </source>
</evidence>
<dbReference type="InterPro" id="IPR000589">
    <property type="entry name" value="Ribosomal_uS15"/>
</dbReference>
<dbReference type="Pfam" id="PF00312">
    <property type="entry name" value="Ribosomal_S15"/>
    <property type="match status" value="1"/>
</dbReference>
<dbReference type="CDD" id="cd00353">
    <property type="entry name" value="Ribosomal_S15p_S13e"/>
    <property type="match status" value="1"/>
</dbReference>
<dbReference type="Gene3D" id="1.10.287.10">
    <property type="entry name" value="S15/NS1, RNA-binding"/>
    <property type="match status" value="1"/>
</dbReference>
<evidence type="ECO:0000313" key="9">
    <source>
        <dbReference type="Proteomes" id="UP000016662"/>
    </source>
</evidence>
<dbReference type="PATRIC" id="fig|411473.3.peg.2619"/>
<keyword evidence="2 4" id="KW-0687">Ribonucleoprotein</keyword>
<dbReference type="AlphaFoldDB" id="U2K988"/>
<comment type="caution">
    <text evidence="8">The sequence shown here is derived from an EMBL/GenBank/DDBJ whole genome shotgun (WGS) entry which is preliminary data.</text>
</comment>
<reference evidence="8 9" key="1">
    <citation type="submission" date="2013-07" db="EMBL/GenBank/DDBJ databases">
        <authorList>
            <person name="Weinstock G."/>
            <person name="Sodergren E."/>
            <person name="Wylie T."/>
            <person name="Fulton L."/>
            <person name="Fulton R."/>
            <person name="Fronick C."/>
            <person name="O'Laughlin M."/>
            <person name="Godfrey J."/>
            <person name="Miner T."/>
            <person name="Herter B."/>
            <person name="Appelbaum E."/>
            <person name="Cordes M."/>
            <person name="Lek S."/>
            <person name="Wollam A."/>
            <person name="Pepin K.H."/>
            <person name="Palsikar V.B."/>
            <person name="Mitreva M."/>
            <person name="Wilson R.K."/>
        </authorList>
    </citation>
    <scope>NUCLEOTIDE SEQUENCE [LARGE SCALE GENOMIC DNA]</scope>
    <source>
        <strain evidence="8 9">ATCC 27760</strain>
    </source>
</reference>
<dbReference type="FunFam" id="1.10.287.10:FF:000002">
    <property type="entry name" value="30S ribosomal protein S15"/>
    <property type="match status" value="1"/>
</dbReference>
<gene>
    <name evidence="4" type="primary">rpsO</name>
    <name evidence="8" type="ORF">RUMCAL_03120</name>
</gene>
<comment type="subunit">
    <text evidence="3 4">Part of the 30S ribosomal subunit. Forms a bridge to the 50S subunit in the 70S ribosome, contacting the 23S rRNA.</text>
</comment>
<evidence type="ECO:0000256" key="4">
    <source>
        <dbReference type="HAMAP-Rule" id="MF_01343"/>
    </source>
</evidence>
<evidence type="ECO:0000256" key="2">
    <source>
        <dbReference type="ARBA" id="ARBA00023274"/>
    </source>
</evidence>
<dbReference type="Proteomes" id="UP000016662">
    <property type="component" value="Unassembled WGS sequence"/>
</dbReference>
<evidence type="ECO:0000256" key="5">
    <source>
        <dbReference type="RuleBase" id="RU003919"/>
    </source>
</evidence>
<comment type="function">
    <text evidence="4">Forms an intersubunit bridge (bridge B4) with the 23S rRNA of the 50S subunit in the ribosome.</text>
</comment>
<keyword evidence="4 6" id="KW-0694">RNA-binding</keyword>
<dbReference type="STRING" id="411473.RUMCAL_03120"/>
<dbReference type="GO" id="GO:0003735">
    <property type="term" value="F:structural constituent of ribosome"/>
    <property type="evidence" value="ECO:0007669"/>
    <property type="project" value="InterPro"/>
</dbReference>
<feature type="region of interest" description="Disordered" evidence="7">
    <location>
        <begin position="1"/>
        <end position="24"/>
    </location>
</feature>
<dbReference type="HAMAP" id="MF_01343_B">
    <property type="entry name" value="Ribosomal_uS15_B"/>
    <property type="match status" value="1"/>
</dbReference>
<evidence type="ECO:0000256" key="6">
    <source>
        <dbReference type="RuleBase" id="RU004524"/>
    </source>
</evidence>
<protein>
    <recommendedName>
        <fullName evidence="4">Small ribosomal subunit protein uS15</fullName>
    </recommendedName>
</protein>
<dbReference type="NCBIfam" id="TIGR00952">
    <property type="entry name" value="S15_bact"/>
    <property type="match status" value="1"/>
</dbReference>
<organism evidence="8 9">
    <name type="scientific">Ruminococcus callidus ATCC 27760</name>
    <dbReference type="NCBI Taxonomy" id="411473"/>
    <lineage>
        <taxon>Bacteria</taxon>
        <taxon>Bacillati</taxon>
        <taxon>Bacillota</taxon>
        <taxon>Clostridia</taxon>
        <taxon>Eubacteriales</taxon>
        <taxon>Oscillospiraceae</taxon>
        <taxon>Ruminococcus</taxon>
    </lineage>
</organism>
<dbReference type="OrthoDB" id="9799262at2"/>
<dbReference type="GeneID" id="93692200"/>
<dbReference type="SMART" id="SM01387">
    <property type="entry name" value="Ribosomal_S15"/>
    <property type="match status" value="1"/>
</dbReference>
<dbReference type="InterPro" id="IPR009068">
    <property type="entry name" value="uS15_NS1_RNA-bd_sf"/>
</dbReference>
<keyword evidence="1 4" id="KW-0689">Ribosomal protein</keyword>
<feature type="compositionally biased region" description="Basic and acidic residues" evidence="7">
    <location>
        <begin position="1"/>
        <end position="20"/>
    </location>
</feature>
<accession>U2K988</accession>
<evidence type="ECO:0000313" key="8">
    <source>
        <dbReference type="EMBL" id="ERJ88665.1"/>
    </source>
</evidence>
<evidence type="ECO:0000256" key="1">
    <source>
        <dbReference type="ARBA" id="ARBA00022980"/>
    </source>
</evidence>
<comment type="function">
    <text evidence="4 6">One of the primary rRNA binding proteins, it binds directly to 16S rRNA where it helps nucleate assembly of the platform of the 30S subunit by binding and bridging several RNA helices of the 16S rRNA.</text>
</comment>
<dbReference type="PANTHER" id="PTHR23321:SF26">
    <property type="entry name" value="SMALL RIBOSOMAL SUBUNIT PROTEIN US15M"/>
    <property type="match status" value="1"/>
</dbReference>
<dbReference type="GO" id="GO:0019843">
    <property type="term" value="F:rRNA binding"/>
    <property type="evidence" value="ECO:0007669"/>
    <property type="project" value="UniProtKB-UniRule"/>
</dbReference>
<dbReference type="eggNOG" id="COG0184">
    <property type="taxonomic scope" value="Bacteria"/>
</dbReference>
<proteinExistence type="inferred from homology"/>
<comment type="similarity">
    <text evidence="4 5">Belongs to the universal ribosomal protein uS15 family.</text>
</comment>
<sequence>MLLKEEKTEIIEKNRTHENDTGSPEVQIAILTKRINDLTAHLKSHKNDHHSRRGLLKMVGHRRNLLNYLKKKDVNRYRAVIEKLGIRK</sequence>
<dbReference type="InterPro" id="IPR005290">
    <property type="entry name" value="Ribosomal_uS15_bac-type"/>
</dbReference>
<dbReference type="GO" id="GO:0022627">
    <property type="term" value="C:cytosolic small ribosomal subunit"/>
    <property type="evidence" value="ECO:0007669"/>
    <property type="project" value="TreeGrafter"/>
</dbReference>
<dbReference type="PANTHER" id="PTHR23321">
    <property type="entry name" value="RIBOSOMAL PROTEIN S15, BACTERIAL AND ORGANELLAR"/>
    <property type="match status" value="1"/>
</dbReference>
<keyword evidence="9" id="KW-1185">Reference proteome</keyword>
<dbReference type="RefSeq" id="WP_021681345.1">
    <property type="nucleotide sequence ID" value="NZ_KI260341.1"/>
</dbReference>
<dbReference type="Gene3D" id="6.10.250.3130">
    <property type="match status" value="1"/>
</dbReference>
<dbReference type="HOGENOM" id="CLU_148518_0_0_9"/>
<evidence type="ECO:0000256" key="7">
    <source>
        <dbReference type="SAM" id="MobiDB-lite"/>
    </source>
</evidence>
<dbReference type="SUPFAM" id="SSF47060">
    <property type="entry name" value="S15/NS1 RNA-binding domain"/>
    <property type="match status" value="1"/>
</dbReference>
<dbReference type="GO" id="GO:0006412">
    <property type="term" value="P:translation"/>
    <property type="evidence" value="ECO:0007669"/>
    <property type="project" value="UniProtKB-UniRule"/>
</dbReference>
<dbReference type="PROSITE" id="PS00362">
    <property type="entry name" value="RIBOSOMAL_S15"/>
    <property type="match status" value="1"/>
</dbReference>
<keyword evidence="4 6" id="KW-0699">rRNA-binding</keyword>
<dbReference type="EMBL" id="AWVF01000403">
    <property type="protein sequence ID" value="ERJ88665.1"/>
    <property type="molecule type" value="Genomic_DNA"/>
</dbReference>